<evidence type="ECO:0000313" key="4">
    <source>
        <dbReference type="Proteomes" id="UP000479000"/>
    </source>
</evidence>
<evidence type="ECO:0000256" key="1">
    <source>
        <dbReference type="SAM" id="Coils"/>
    </source>
</evidence>
<organism evidence="3 4">
    <name type="scientific">Nesidiocoris tenuis</name>
    <dbReference type="NCBI Taxonomy" id="355587"/>
    <lineage>
        <taxon>Eukaryota</taxon>
        <taxon>Metazoa</taxon>
        <taxon>Ecdysozoa</taxon>
        <taxon>Arthropoda</taxon>
        <taxon>Hexapoda</taxon>
        <taxon>Insecta</taxon>
        <taxon>Pterygota</taxon>
        <taxon>Neoptera</taxon>
        <taxon>Paraneoptera</taxon>
        <taxon>Hemiptera</taxon>
        <taxon>Heteroptera</taxon>
        <taxon>Panheteroptera</taxon>
        <taxon>Cimicomorpha</taxon>
        <taxon>Miridae</taxon>
        <taxon>Dicyphina</taxon>
        <taxon>Nesidiocoris</taxon>
    </lineage>
</organism>
<evidence type="ECO:0000313" key="3">
    <source>
        <dbReference type="EMBL" id="CAB0019051.1"/>
    </source>
</evidence>
<dbReference type="OrthoDB" id="10264063at2759"/>
<protein>
    <submittedName>
        <fullName evidence="3">Uncharacterized protein</fullName>
    </submittedName>
</protein>
<accession>A0A6H5HLN7</accession>
<sequence length="916" mass="106573">MLKNSNIQTDTAQAGHQRRLLSPVPQEFFGIGQPKEPVPSSSSKFVKKLSLLLQLTEFISSYAVLGIGVPRILHWPDRLFRLDGDWNQHSSSRIDAALADPDGHCCWLPGIVRGLAPLRDNLTNLRLAQIELDIEYTPASASLDMKRVDRLCHALEKKDDLMADVREHLGLRPKHTDKVPIPNMLSRFTHTRNVKRSTEKYFTTGRNIPIEFQRDVTKERNPFKGDNDADDILNTVFPETKPRPRVSPLKRPCLFNKFCDESCACQKPDSANGPHQCSLDSKDLQKRIRKSLSFIEDDDKSHDFNPILARLQVPDEPLPPCKTDVDPEYFTVIRGRPVKEKFNRQDFSKFQRTVFFDNIFAGFFKDQIWKRLEHCRLDIWQLQLTSRELDRVKSALETFANEHHSESVKMVTEQMYLGKIRDQKAEELRKCKAYVNSTKSSLYKKDDVLAASMYCRDILLKLSPTQFRSNYQLEVQKYRSQTKAITERVIYLFNDYCRYSPDSGKDHFLDELVSTFVKQILRLGPPMIHFKHKWELEMVFRKLELQCMEQMVDLNRLQEVDNEIDQIAKDVKAFFSSQISVVSRETLKYEKNSEYEQQRAVELRKSTEEVIDTSFREIVSGDAVLETIALIEDLYDEVHGQSNAKFSPCEMISQIEQELRNIDLQAEEMGYERYRRYRKIVEERMAREINEAKEAKAKHREVKLAVQHLKNIYTKPPYGPGWRKPLQRSYPERPRRARPQTVKSDRKDFKHLRIDAICAREDVEDEIADLVRTYGQQTENLQSFDEEIGKMMDVKDGTEGSSIGSQSMEAALSPLFSPLEMEDVSSTSLSIIQLGYDSEEELLQLNYDKRKSRGEIVEEPPVLYDVKSIDSIFMVTSDKAKQKGNTLKDRRHQHRKPIKPKVNPISWRIKCLEQFR</sequence>
<reference evidence="3 4" key="1">
    <citation type="submission" date="2020-02" db="EMBL/GenBank/DDBJ databases">
        <authorList>
            <person name="Ferguson B K."/>
        </authorList>
    </citation>
    <scope>NUCLEOTIDE SEQUENCE [LARGE SCALE GENOMIC DNA]</scope>
</reference>
<feature type="region of interest" description="Disordered" evidence="2">
    <location>
        <begin position="720"/>
        <end position="745"/>
    </location>
</feature>
<name>A0A6H5HLN7_9HEMI</name>
<dbReference type="Proteomes" id="UP000479000">
    <property type="component" value="Unassembled WGS sequence"/>
</dbReference>
<dbReference type="EMBL" id="CADCXU010033688">
    <property type="protein sequence ID" value="CAB0019051.1"/>
    <property type="molecule type" value="Genomic_DNA"/>
</dbReference>
<evidence type="ECO:0000256" key="2">
    <source>
        <dbReference type="SAM" id="MobiDB-lite"/>
    </source>
</evidence>
<proteinExistence type="predicted"/>
<dbReference type="AlphaFoldDB" id="A0A6H5HLN7"/>
<gene>
    <name evidence="3" type="ORF">NTEN_LOCUS22763</name>
</gene>
<keyword evidence="4" id="KW-1185">Reference proteome</keyword>
<keyword evidence="1" id="KW-0175">Coiled coil</keyword>
<feature type="coiled-coil region" evidence="1">
    <location>
        <begin position="678"/>
        <end position="705"/>
    </location>
</feature>